<dbReference type="Proteomes" id="UP000183832">
    <property type="component" value="Unassembled WGS sequence"/>
</dbReference>
<dbReference type="OrthoDB" id="6657139at2759"/>
<sequence length="135" mass="15721">MNSIRYKTPTKSSKSLTKHLQHRHNYLNKIIIILIVILINCIVGNLCAWQDNVRPKLFVQLGPFRNLKSFRDNFWQSILFPFDFIISRGLATDKSVLVGVGLFYFLSNNSIKKQSTEMAKIVRHEICELNLLRDI</sequence>
<accession>A0A1J1I007</accession>
<evidence type="ECO:0000313" key="2">
    <source>
        <dbReference type="EMBL" id="CRK93687.1"/>
    </source>
</evidence>
<evidence type="ECO:0000256" key="1">
    <source>
        <dbReference type="SAM" id="Phobius"/>
    </source>
</evidence>
<gene>
    <name evidence="2" type="ORF">CLUMA_CG007216</name>
</gene>
<keyword evidence="1" id="KW-0472">Membrane</keyword>
<dbReference type="AlphaFoldDB" id="A0A1J1I007"/>
<keyword evidence="3" id="KW-1185">Reference proteome</keyword>
<evidence type="ECO:0000313" key="3">
    <source>
        <dbReference type="Proteomes" id="UP000183832"/>
    </source>
</evidence>
<proteinExistence type="predicted"/>
<keyword evidence="1" id="KW-1133">Transmembrane helix</keyword>
<feature type="transmembrane region" description="Helical" evidence="1">
    <location>
        <begin position="26"/>
        <end position="48"/>
    </location>
</feature>
<dbReference type="EMBL" id="CVRI01000037">
    <property type="protein sequence ID" value="CRK93687.1"/>
    <property type="molecule type" value="Genomic_DNA"/>
</dbReference>
<organism evidence="2 3">
    <name type="scientific">Clunio marinus</name>
    <dbReference type="NCBI Taxonomy" id="568069"/>
    <lineage>
        <taxon>Eukaryota</taxon>
        <taxon>Metazoa</taxon>
        <taxon>Ecdysozoa</taxon>
        <taxon>Arthropoda</taxon>
        <taxon>Hexapoda</taxon>
        <taxon>Insecta</taxon>
        <taxon>Pterygota</taxon>
        <taxon>Neoptera</taxon>
        <taxon>Endopterygota</taxon>
        <taxon>Diptera</taxon>
        <taxon>Nematocera</taxon>
        <taxon>Chironomoidea</taxon>
        <taxon>Chironomidae</taxon>
        <taxon>Clunio</taxon>
    </lineage>
</organism>
<reference evidence="2 3" key="1">
    <citation type="submission" date="2015-04" db="EMBL/GenBank/DDBJ databases">
        <authorList>
            <person name="Syromyatnikov M.Y."/>
            <person name="Popov V.N."/>
        </authorList>
    </citation>
    <scope>NUCLEOTIDE SEQUENCE [LARGE SCALE GENOMIC DNA]</scope>
</reference>
<keyword evidence="1" id="KW-0812">Transmembrane</keyword>
<name>A0A1J1I007_9DIPT</name>
<protein>
    <submittedName>
        <fullName evidence="2">CLUMA_CG007216, isoform A</fullName>
    </submittedName>
</protein>